<gene>
    <name evidence="2" type="ORF">IAA60_04785</name>
</gene>
<dbReference type="Pfam" id="PF00165">
    <property type="entry name" value="HTH_AraC"/>
    <property type="match status" value="1"/>
</dbReference>
<evidence type="ECO:0000259" key="1">
    <source>
        <dbReference type="PROSITE" id="PS01124"/>
    </source>
</evidence>
<reference evidence="2" key="2">
    <citation type="journal article" date="2021" name="PeerJ">
        <title>Extensive microbial diversity within the chicken gut microbiome revealed by metagenomics and culture.</title>
        <authorList>
            <person name="Gilroy R."/>
            <person name="Ravi A."/>
            <person name="Getino M."/>
            <person name="Pursley I."/>
            <person name="Horton D.L."/>
            <person name="Alikhan N.F."/>
            <person name="Baker D."/>
            <person name="Gharbi K."/>
            <person name="Hall N."/>
            <person name="Watson M."/>
            <person name="Adriaenssens E.M."/>
            <person name="Foster-Nyarko E."/>
            <person name="Jarju S."/>
            <person name="Secka A."/>
            <person name="Antonio M."/>
            <person name="Oren A."/>
            <person name="Chaudhuri R.R."/>
            <person name="La Ragione R."/>
            <person name="Hildebrand F."/>
            <person name="Pallen M.J."/>
        </authorList>
    </citation>
    <scope>NUCLEOTIDE SEQUENCE</scope>
    <source>
        <strain evidence="2">CHK181-108</strain>
    </source>
</reference>
<name>A0A9D1H4S6_9FIRM</name>
<comment type="caution">
    <text evidence="2">The sequence shown here is derived from an EMBL/GenBank/DDBJ whole genome shotgun (WGS) entry which is preliminary data.</text>
</comment>
<dbReference type="GO" id="GO:0043565">
    <property type="term" value="F:sequence-specific DNA binding"/>
    <property type="evidence" value="ECO:0007669"/>
    <property type="project" value="InterPro"/>
</dbReference>
<evidence type="ECO:0000313" key="2">
    <source>
        <dbReference type="EMBL" id="HIT85209.1"/>
    </source>
</evidence>
<dbReference type="GO" id="GO:0003700">
    <property type="term" value="F:DNA-binding transcription factor activity"/>
    <property type="evidence" value="ECO:0007669"/>
    <property type="project" value="InterPro"/>
</dbReference>
<feature type="domain" description="HTH araC/xylS-type" evidence="1">
    <location>
        <begin position="1"/>
        <end position="21"/>
    </location>
</feature>
<dbReference type="EMBL" id="DVLU01000044">
    <property type="protein sequence ID" value="HIT85209.1"/>
    <property type="molecule type" value="Genomic_DNA"/>
</dbReference>
<organism evidence="2 3">
    <name type="scientific">Candidatus Ornithomonoglobus intestinigallinarum</name>
    <dbReference type="NCBI Taxonomy" id="2840894"/>
    <lineage>
        <taxon>Bacteria</taxon>
        <taxon>Bacillati</taxon>
        <taxon>Bacillota</taxon>
        <taxon>Clostridia</taxon>
        <taxon>Candidatus Ornithomonoglobus</taxon>
    </lineage>
</organism>
<protein>
    <submittedName>
        <fullName evidence="2">AraC family transcriptional regulator</fullName>
    </submittedName>
</protein>
<proteinExistence type="predicted"/>
<dbReference type="Gene3D" id="1.10.10.60">
    <property type="entry name" value="Homeodomain-like"/>
    <property type="match status" value="1"/>
</dbReference>
<evidence type="ECO:0000313" key="3">
    <source>
        <dbReference type="Proteomes" id="UP000824165"/>
    </source>
</evidence>
<dbReference type="Proteomes" id="UP000824165">
    <property type="component" value="Unassembled WGS sequence"/>
</dbReference>
<dbReference type="InterPro" id="IPR018060">
    <property type="entry name" value="HTH_AraC"/>
</dbReference>
<sequence>MYFCKTFKSILNMTPKEYRNHATSG</sequence>
<accession>A0A9D1H4S6</accession>
<reference evidence="2" key="1">
    <citation type="submission" date="2020-10" db="EMBL/GenBank/DDBJ databases">
        <authorList>
            <person name="Gilroy R."/>
        </authorList>
    </citation>
    <scope>NUCLEOTIDE SEQUENCE</scope>
    <source>
        <strain evidence="2">CHK181-108</strain>
    </source>
</reference>
<dbReference type="AlphaFoldDB" id="A0A9D1H4S6"/>
<dbReference type="PROSITE" id="PS01124">
    <property type="entry name" value="HTH_ARAC_FAMILY_2"/>
    <property type="match status" value="1"/>
</dbReference>